<evidence type="ECO:0000256" key="7">
    <source>
        <dbReference type="ARBA" id="ARBA00022989"/>
    </source>
</evidence>
<keyword evidence="5 10" id="KW-0812">Transmembrane</keyword>
<evidence type="ECO:0000256" key="3">
    <source>
        <dbReference type="ARBA" id="ARBA00022676"/>
    </source>
</evidence>
<accession>A0A4V4M2G3</accession>
<feature type="transmembrane region" description="Helical" evidence="10">
    <location>
        <begin position="31"/>
        <end position="53"/>
    </location>
</feature>
<gene>
    <name evidence="11" type="ORF">E3P90_01608</name>
</gene>
<proteinExistence type="inferred from homology"/>
<protein>
    <recommendedName>
        <fullName evidence="10">Hexosyltransferase</fullName>
        <ecNumber evidence="10">2.4.1.-</ecNumber>
    </recommendedName>
</protein>
<dbReference type="GO" id="GO:0051072">
    <property type="term" value="P:4,6-pyruvylated galactose residue biosynthetic process"/>
    <property type="evidence" value="ECO:0007669"/>
    <property type="project" value="TreeGrafter"/>
</dbReference>
<sequence length="402" mass="45754">MFCFDWASVLAGFQPDFYIVSIQSRNGVMRASVFVVVELFIVVFALSILYTVLPAHKEPFFRPADVMESYKVNNELFRAPYNEVYPPPRSFEEPDFGLLTSSPPSHYPCSSDNAPRLFIGIFSTPDPSATARRALIRSLLSQTFEAVGNAVLEYKFVVGTSEHDSQNNALAQEHSNMNSGKSYAYFRALLEMHKRDPAFTPQFVAKCDDYTLLVVPAVLNSLSGLQCDQNVYWGTSAGRSNHFPEYFRGLAYILSWPLVGWIGGSDVGTLHQHGIEDARTGQWMQMLPYLSPSESVRRVDNKWNMGDWNQLSITQDTLALHWLKMDDWYRTQAALIDEAWDLTNGAWVWRGLPSQEEENRRKEMHRVAVVEKAMVREASEKSGVLFDDAEYNRLHPEGFTVF</sequence>
<evidence type="ECO:0000256" key="2">
    <source>
        <dbReference type="ARBA" id="ARBA00008661"/>
    </source>
</evidence>
<organism evidence="11 12">
    <name type="scientific">Wallemia ichthyophaga</name>
    <dbReference type="NCBI Taxonomy" id="245174"/>
    <lineage>
        <taxon>Eukaryota</taxon>
        <taxon>Fungi</taxon>
        <taxon>Dikarya</taxon>
        <taxon>Basidiomycota</taxon>
        <taxon>Wallemiomycotina</taxon>
        <taxon>Wallemiomycetes</taxon>
        <taxon>Wallemiales</taxon>
        <taxon>Wallemiaceae</taxon>
        <taxon>Wallemia</taxon>
    </lineage>
</organism>
<keyword evidence="4" id="KW-0808">Transferase</keyword>
<comment type="subcellular location">
    <subcellularLocation>
        <location evidence="1 10">Golgi apparatus membrane</location>
        <topology evidence="1 10">Single-pass type II membrane protein</topology>
    </subcellularLocation>
</comment>
<keyword evidence="8 10" id="KW-0333">Golgi apparatus</keyword>
<keyword evidence="9 10" id="KW-0472">Membrane</keyword>
<evidence type="ECO:0000256" key="8">
    <source>
        <dbReference type="ARBA" id="ARBA00023034"/>
    </source>
</evidence>
<evidence type="ECO:0000313" key="12">
    <source>
        <dbReference type="Proteomes" id="UP000306954"/>
    </source>
</evidence>
<reference evidence="11 12" key="1">
    <citation type="submission" date="2019-03" db="EMBL/GenBank/DDBJ databases">
        <title>Sequencing 23 genomes of Wallemia ichthyophaga.</title>
        <authorList>
            <person name="Gostincar C."/>
        </authorList>
    </citation>
    <scope>NUCLEOTIDE SEQUENCE [LARGE SCALE GENOMIC DNA]</scope>
    <source>
        <strain evidence="11 12">EXF-8621</strain>
    </source>
</reference>
<evidence type="ECO:0000256" key="10">
    <source>
        <dbReference type="RuleBase" id="RU363063"/>
    </source>
</evidence>
<keyword evidence="3 10" id="KW-0328">Glycosyltransferase</keyword>
<name>A0A4V4M2G3_WALIC</name>
<comment type="similarity">
    <text evidence="2 10">Belongs to the glycosyltransferase 31 family.</text>
</comment>
<comment type="caution">
    <text evidence="11">The sequence shown here is derived from an EMBL/GenBank/DDBJ whole genome shotgun (WGS) entry which is preliminary data.</text>
</comment>
<evidence type="ECO:0000256" key="1">
    <source>
        <dbReference type="ARBA" id="ARBA00004323"/>
    </source>
</evidence>
<dbReference type="EMBL" id="SPOF01000014">
    <property type="protein sequence ID" value="TIB13510.1"/>
    <property type="molecule type" value="Genomic_DNA"/>
</dbReference>
<dbReference type="InterPro" id="IPR002659">
    <property type="entry name" value="Glyco_trans_31"/>
</dbReference>
<dbReference type="Proteomes" id="UP000306954">
    <property type="component" value="Unassembled WGS sequence"/>
</dbReference>
<evidence type="ECO:0000256" key="5">
    <source>
        <dbReference type="ARBA" id="ARBA00022692"/>
    </source>
</evidence>
<dbReference type="PANTHER" id="PTHR11214:SF351">
    <property type="entry name" value="BETA-1,3-GALACTOSYLTRANSFERASE PVG3"/>
    <property type="match status" value="1"/>
</dbReference>
<dbReference type="GO" id="GO:0000139">
    <property type="term" value="C:Golgi membrane"/>
    <property type="evidence" value="ECO:0007669"/>
    <property type="project" value="UniProtKB-SubCell"/>
</dbReference>
<evidence type="ECO:0000256" key="4">
    <source>
        <dbReference type="ARBA" id="ARBA00022679"/>
    </source>
</evidence>
<evidence type="ECO:0000256" key="9">
    <source>
        <dbReference type="ARBA" id="ARBA00023136"/>
    </source>
</evidence>
<evidence type="ECO:0000256" key="6">
    <source>
        <dbReference type="ARBA" id="ARBA00022968"/>
    </source>
</evidence>
<dbReference type="PANTHER" id="PTHR11214">
    <property type="entry name" value="BETA-1,3-N-ACETYLGLUCOSAMINYLTRANSFERASE"/>
    <property type="match status" value="1"/>
</dbReference>
<dbReference type="GO" id="GO:0016758">
    <property type="term" value="F:hexosyltransferase activity"/>
    <property type="evidence" value="ECO:0007669"/>
    <property type="project" value="InterPro"/>
</dbReference>
<evidence type="ECO:0000313" key="11">
    <source>
        <dbReference type="EMBL" id="TIB13510.1"/>
    </source>
</evidence>
<dbReference type="AlphaFoldDB" id="A0A4V4M2G3"/>
<keyword evidence="6 10" id="KW-0735">Signal-anchor</keyword>
<keyword evidence="7 10" id="KW-1133">Transmembrane helix</keyword>
<dbReference type="EC" id="2.4.1.-" evidence="10"/>